<accession>A0A9D0ZFL7</accession>
<reference evidence="5" key="2">
    <citation type="journal article" date="2021" name="PeerJ">
        <title>Extensive microbial diversity within the chicken gut microbiome revealed by metagenomics and culture.</title>
        <authorList>
            <person name="Gilroy R."/>
            <person name="Ravi A."/>
            <person name="Getino M."/>
            <person name="Pursley I."/>
            <person name="Horton D.L."/>
            <person name="Alikhan N.F."/>
            <person name="Baker D."/>
            <person name="Gharbi K."/>
            <person name="Hall N."/>
            <person name="Watson M."/>
            <person name="Adriaenssens E.M."/>
            <person name="Foster-Nyarko E."/>
            <person name="Jarju S."/>
            <person name="Secka A."/>
            <person name="Antonio M."/>
            <person name="Oren A."/>
            <person name="Chaudhuri R.R."/>
            <person name="La Ragione R."/>
            <person name="Hildebrand F."/>
            <person name="Pallen M.J."/>
        </authorList>
    </citation>
    <scope>NUCLEOTIDE SEQUENCE</scope>
    <source>
        <strain evidence="5">ChiBcolR7-354</strain>
    </source>
</reference>
<keyword evidence="5" id="KW-0032">Aminotransferase</keyword>
<dbReference type="AlphaFoldDB" id="A0A9D0ZFL7"/>
<dbReference type="InterPro" id="IPR001597">
    <property type="entry name" value="ArAA_b-elim_lyase/Thr_aldolase"/>
</dbReference>
<reference evidence="5" key="1">
    <citation type="submission" date="2020-10" db="EMBL/GenBank/DDBJ databases">
        <authorList>
            <person name="Gilroy R."/>
        </authorList>
    </citation>
    <scope>NUCLEOTIDE SEQUENCE</scope>
    <source>
        <strain evidence="5">ChiBcolR7-354</strain>
    </source>
</reference>
<comment type="similarity">
    <text evidence="2">Belongs to the threonine aldolase family.</text>
</comment>
<dbReference type="Gene3D" id="3.40.640.10">
    <property type="entry name" value="Type I PLP-dependent aspartate aminotransferase-like (Major domain)"/>
    <property type="match status" value="1"/>
</dbReference>
<organism evidence="5 6">
    <name type="scientific">Candidatus Scatomorpha intestinavium</name>
    <dbReference type="NCBI Taxonomy" id="2840922"/>
    <lineage>
        <taxon>Bacteria</taxon>
        <taxon>Bacillati</taxon>
        <taxon>Bacillota</taxon>
        <taxon>Clostridia</taxon>
        <taxon>Eubacteriales</taxon>
        <taxon>Candidatus Scatomorpha</taxon>
    </lineage>
</organism>
<feature type="domain" description="Aromatic amino acid beta-eliminating lyase/threonine aldolase" evidence="4">
    <location>
        <begin position="6"/>
        <end position="293"/>
    </location>
</feature>
<dbReference type="GO" id="GO:0008483">
    <property type="term" value="F:transaminase activity"/>
    <property type="evidence" value="ECO:0007669"/>
    <property type="project" value="UniProtKB-KW"/>
</dbReference>
<evidence type="ECO:0000256" key="1">
    <source>
        <dbReference type="ARBA" id="ARBA00001933"/>
    </source>
</evidence>
<keyword evidence="5" id="KW-0808">Transferase</keyword>
<evidence type="ECO:0000313" key="5">
    <source>
        <dbReference type="EMBL" id="HIQ79650.1"/>
    </source>
</evidence>
<dbReference type="Gene3D" id="3.90.1150.10">
    <property type="entry name" value="Aspartate Aminotransferase, domain 1"/>
    <property type="match status" value="1"/>
</dbReference>
<protein>
    <submittedName>
        <fullName evidence="5">Aminotransferase class I/II-fold pyridoxal phosphate-dependent enzyme</fullName>
    </submittedName>
</protein>
<dbReference type="GO" id="GO:0006520">
    <property type="term" value="P:amino acid metabolic process"/>
    <property type="evidence" value="ECO:0007669"/>
    <property type="project" value="InterPro"/>
</dbReference>
<dbReference type="InterPro" id="IPR015421">
    <property type="entry name" value="PyrdxlP-dep_Trfase_major"/>
</dbReference>
<evidence type="ECO:0000256" key="3">
    <source>
        <dbReference type="ARBA" id="ARBA00022898"/>
    </source>
</evidence>
<name>A0A9D0ZFL7_9FIRM</name>
<dbReference type="InterPro" id="IPR015422">
    <property type="entry name" value="PyrdxlP-dep_Trfase_small"/>
</dbReference>
<dbReference type="Pfam" id="PF01212">
    <property type="entry name" value="Beta_elim_lyase"/>
    <property type="match status" value="1"/>
</dbReference>
<dbReference type="PANTHER" id="PTHR48097:SF5">
    <property type="entry name" value="LOW SPECIFICITY L-THREONINE ALDOLASE"/>
    <property type="match status" value="1"/>
</dbReference>
<dbReference type="PANTHER" id="PTHR48097">
    <property type="entry name" value="L-THREONINE ALDOLASE-RELATED"/>
    <property type="match status" value="1"/>
</dbReference>
<comment type="cofactor">
    <cofactor evidence="1">
        <name>pyridoxal 5'-phosphate</name>
        <dbReference type="ChEBI" id="CHEBI:597326"/>
    </cofactor>
</comment>
<comment type="caution">
    <text evidence="5">The sequence shown here is derived from an EMBL/GenBank/DDBJ whole genome shotgun (WGS) entry which is preliminary data.</text>
</comment>
<evidence type="ECO:0000259" key="4">
    <source>
        <dbReference type="Pfam" id="PF01212"/>
    </source>
</evidence>
<proteinExistence type="inferred from homology"/>
<dbReference type="Proteomes" id="UP000824262">
    <property type="component" value="Unassembled WGS sequence"/>
</dbReference>
<dbReference type="GO" id="GO:0016829">
    <property type="term" value="F:lyase activity"/>
    <property type="evidence" value="ECO:0007669"/>
    <property type="project" value="InterPro"/>
</dbReference>
<gene>
    <name evidence="5" type="ORF">IAB77_10390</name>
</gene>
<dbReference type="SUPFAM" id="SSF53383">
    <property type="entry name" value="PLP-dependent transferases"/>
    <property type="match status" value="1"/>
</dbReference>
<evidence type="ECO:0000313" key="6">
    <source>
        <dbReference type="Proteomes" id="UP000824262"/>
    </source>
</evidence>
<sequence length="348" mass="38120">MVRFESDYLEGALPEVLAAIEEINYDQTPGYGNDKYCDAAAAMIREKCAAPEASVHFIVGGTQANFTVICAALRPHQGVVAPVTGHISVHEAGAIEATGHKVIELPTSDGKLTARQVRECAEAHWTDPNRLQLTQPGMVYISQPTESGLIYSLAELEEISAACREHGMYLYVDGARLGVALVCPGADATLADLARLADVFYIGGTKLGALFGEAIVITNKDIDRDFRYIMKQRGGILAKGRLFGAQFGALMKDGLYERTAKREVDLAWKLRRAFEAHGWKLYSDSPTNQQFVIAPDAELDALAEKYSFSEWGRADEGHRIVRFCTSWATKESDVDDLIADLSTLRVEA</sequence>
<dbReference type="InterPro" id="IPR015424">
    <property type="entry name" value="PyrdxlP-dep_Trfase"/>
</dbReference>
<keyword evidence="3" id="KW-0663">Pyridoxal phosphate</keyword>
<dbReference type="EMBL" id="DVGA01000117">
    <property type="protein sequence ID" value="HIQ79650.1"/>
    <property type="molecule type" value="Genomic_DNA"/>
</dbReference>
<evidence type="ECO:0000256" key="2">
    <source>
        <dbReference type="ARBA" id="ARBA00006966"/>
    </source>
</evidence>